<dbReference type="EMBL" id="JARRAF010000008">
    <property type="protein sequence ID" value="MDK2124221.1"/>
    <property type="molecule type" value="Genomic_DNA"/>
</dbReference>
<evidence type="ECO:0000256" key="1">
    <source>
        <dbReference type="SAM" id="MobiDB-lite"/>
    </source>
</evidence>
<keyword evidence="4" id="KW-1185">Reference proteome</keyword>
<evidence type="ECO:0008006" key="5">
    <source>
        <dbReference type="Google" id="ProtNLM"/>
    </source>
</evidence>
<proteinExistence type="predicted"/>
<protein>
    <recommendedName>
        <fullName evidence="5">Lipoprotein</fullName>
    </recommendedName>
</protein>
<dbReference type="RefSeq" id="WP_284100530.1">
    <property type="nucleotide sequence ID" value="NZ_JARRAF010000008.1"/>
</dbReference>
<feature type="signal peptide" evidence="2">
    <location>
        <begin position="1"/>
        <end position="19"/>
    </location>
</feature>
<keyword evidence="2" id="KW-0732">Signal</keyword>
<evidence type="ECO:0000256" key="2">
    <source>
        <dbReference type="SAM" id="SignalP"/>
    </source>
</evidence>
<comment type="caution">
    <text evidence="3">The sequence shown here is derived from an EMBL/GenBank/DDBJ whole genome shotgun (WGS) entry which is preliminary data.</text>
</comment>
<organism evidence="3 4">
    <name type="scientific">Parachitinimonas caeni</name>
    <dbReference type="NCBI Taxonomy" id="3031301"/>
    <lineage>
        <taxon>Bacteria</taxon>
        <taxon>Pseudomonadati</taxon>
        <taxon>Pseudomonadota</taxon>
        <taxon>Betaproteobacteria</taxon>
        <taxon>Neisseriales</taxon>
        <taxon>Chitinibacteraceae</taxon>
        <taxon>Parachitinimonas</taxon>
    </lineage>
</organism>
<evidence type="ECO:0000313" key="4">
    <source>
        <dbReference type="Proteomes" id="UP001172778"/>
    </source>
</evidence>
<name>A0ABT7DVY6_9NEIS</name>
<dbReference type="PROSITE" id="PS51257">
    <property type="entry name" value="PROKAR_LIPOPROTEIN"/>
    <property type="match status" value="1"/>
</dbReference>
<gene>
    <name evidence="3" type="ORF">PZA18_09190</name>
</gene>
<reference evidence="3" key="1">
    <citation type="submission" date="2023-03" db="EMBL/GenBank/DDBJ databases">
        <title>Chitinimonas shenzhenensis gen. nov., sp. nov., a novel member of family Burkholderiaceae isolated from activated sludge collected in Shen Zhen, China.</title>
        <authorList>
            <person name="Wang X."/>
        </authorList>
    </citation>
    <scope>NUCLEOTIDE SEQUENCE</scope>
    <source>
        <strain evidence="3">DQS-5</strain>
    </source>
</reference>
<accession>A0ABT7DVY6</accession>
<feature type="chain" id="PRO_5046784158" description="Lipoprotein" evidence="2">
    <location>
        <begin position="20"/>
        <end position="71"/>
    </location>
</feature>
<feature type="region of interest" description="Disordered" evidence="1">
    <location>
        <begin position="31"/>
        <end position="71"/>
    </location>
</feature>
<evidence type="ECO:0000313" key="3">
    <source>
        <dbReference type="EMBL" id="MDK2124221.1"/>
    </source>
</evidence>
<sequence length="71" mass="7583">MKKISVLVTALCVAMLAGCAYKPGQELDLKEEPEFQTGSNLARKSRPAAQKVDPKSIELRGVPEPAKGSSL</sequence>
<dbReference type="Proteomes" id="UP001172778">
    <property type="component" value="Unassembled WGS sequence"/>
</dbReference>